<dbReference type="GO" id="GO:0005524">
    <property type="term" value="F:ATP binding"/>
    <property type="evidence" value="ECO:0007669"/>
    <property type="project" value="UniProtKB-UniRule"/>
</dbReference>
<reference evidence="22 23" key="1">
    <citation type="submission" date="2016-11" db="EMBL/GenBank/DDBJ databases">
        <title>Trade-off between light-utilization and light-protection in marine flavobacteria.</title>
        <authorList>
            <person name="Kumagai Y."/>
        </authorList>
    </citation>
    <scope>NUCLEOTIDE SEQUENCE [LARGE SCALE GENOMIC DNA]</scope>
    <source>
        <strain evidence="22 23">JCM 17109</strain>
    </source>
</reference>
<feature type="binding site" evidence="18">
    <location>
        <position position="59"/>
    </location>
    <ligand>
        <name>K(+)</name>
        <dbReference type="ChEBI" id="CHEBI:29103"/>
    </ligand>
</feature>
<evidence type="ECO:0000256" key="12">
    <source>
        <dbReference type="ARBA" id="ARBA00023239"/>
    </source>
</evidence>
<dbReference type="NCBIfam" id="TIGR00196">
    <property type="entry name" value="yjeF_cterm"/>
    <property type="match status" value="1"/>
</dbReference>
<dbReference type="Proteomes" id="UP000239532">
    <property type="component" value="Unassembled WGS sequence"/>
</dbReference>
<dbReference type="PROSITE" id="PS01050">
    <property type="entry name" value="YJEF_C_2"/>
    <property type="match status" value="1"/>
</dbReference>
<feature type="binding site" evidence="17">
    <location>
        <position position="440"/>
    </location>
    <ligand>
        <name>AMP</name>
        <dbReference type="ChEBI" id="CHEBI:456215"/>
    </ligand>
</feature>
<comment type="function">
    <text evidence="18">Catalyzes the epimerization of the S- and R-forms of NAD(P)HX, a damaged form of NAD(P)H that is a result of enzymatic or heat-dependent hydration. This is a prerequisite for the S-specific NAD(P)H-hydrate dehydratase to allow the repair of both epimers of NAD(P)HX.</text>
</comment>
<dbReference type="CDD" id="cd01171">
    <property type="entry name" value="YXKO-related"/>
    <property type="match status" value="1"/>
</dbReference>
<feature type="binding site" evidence="17">
    <location>
        <begin position="412"/>
        <end position="416"/>
    </location>
    <ligand>
        <name>AMP</name>
        <dbReference type="ChEBI" id="CHEBI:456215"/>
    </ligand>
</feature>
<feature type="domain" description="YjeF N-terminal" evidence="21">
    <location>
        <begin position="9"/>
        <end position="218"/>
    </location>
</feature>
<evidence type="ECO:0000256" key="5">
    <source>
        <dbReference type="ARBA" id="ARBA00022723"/>
    </source>
</evidence>
<evidence type="ECO:0000256" key="13">
    <source>
        <dbReference type="ARBA" id="ARBA00023268"/>
    </source>
</evidence>
<feature type="binding site" evidence="17">
    <location>
        <position position="326"/>
    </location>
    <ligand>
        <name>(6S)-NADPHX</name>
        <dbReference type="ChEBI" id="CHEBI:64076"/>
    </ligand>
</feature>
<evidence type="ECO:0000256" key="7">
    <source>
        <dbReference type="ARBA" id="ARBA00022840"/>
    </source>
</evidence>
<evidence type="ECO:0000256" key="1">
    <source>
        <dbReference type="ARBA" id="ARBA00000013"/>
    </source>
</evidence>
<dbReference type="OrthoDB" id="9806925at2"/>
<dbReference type="InterPro" id="IPR017953">
    <property type="entry name" value="Carbohydrate_kinase_pred_CS"/>
</dbReference>
<comment type="catalytic activity">
    <reaction evidence="16 17 19">
        <text>(6S)-NADPHX + ADP = AMP + phosphate + NADPH + H(+)</text>
        <dbReference type="Rhea" id="RHEA:32235"/>
        <dbReference type="ChEBI" id="CHEBI:15378"/>
        <dbReference type="ChEBI" id="CHEBI:43474"/>
        <dbReference type="ChEBI" id="CHEBI:57783"/>
        <dbReference type="ChEBI" id="CHEBI:64076"/>
        <dbReference type="ChEBI" id="CHEBI:456215"/>
        <dbReference type="ChEBI" id="CHEBI:456216"/>
        <dbReference type="EC" id="4.2.1.136"/>
    </reaction>
</comment>
<comment type="similarity">
    <text evidence="3 19">In the N-terminal section; belongs to the NnrE/AIBP family.</text>
</comment>
<feature type="binding site" evidence="18">
    <location>
        <position position="127"/>
    </location>
    <ligand>
        <name>K(+)</name>
        <dbReference type="ChEBI" id="CHEBI:29103"/>
    </ligand>
</feature>
<dbReference type="SUPFAM" id="SSF53613">
    <property type="entry name" value="Ribokinase-like"/>
    <property type="match status" value="1"/>
</dbReference>
<feature type="binding site" evidence="18">
    <location>
        <position position="163"/>
    </location>
    <ligand>
        <name>K(+)</name>
        <dbReference type="ChEBI" id="CHEBI:29103"/>
    </ligand>
</feature>
<evidence type="ECO:0000256" key="10">
    <source>
        <dbReference type="ARBA" id="ARBA00023027"/>
    </source>
</evidence>
<dbReference type="GO" id="GO:0052855">
    <property type="term" value="F:ADP-dependent NAD(P)H-hydrate dehydratase activity"/>
    <property type="evidence" value="ECO:0007669"/>
    <property type="project" value="UniProtKB-UniRule"/>
</dbReference>
<keyword evidence="11 18" id="KW-0413">Isomerase</keyword>
<evidence type="ECO:0000256" key="16">
    <source>
        <dbReference type="ARBA" id="ARBA00049209"/>
    </source>
</evidence>
<sequence>MKILTAAQLAEADQATLKSQNISSTDLMERVSTLVFNKIHERLNGAPVPVKIFCGIGNNGGDGLAIARHMIQHGYHVTTYVTNCSKKRSKDFLVNYDKVKEVTKDWPILLDCEEDIPEISPKDIVIDAIFGIGLNRPVKGWMASLFNRTNDSGAFTVSIDMPSGLFSDTAQPADSAVIQADHTFTFNSPKLSFFLEDTGNYTGTFEVLNIGLDPTFIHQADPAAMLITRESAQNIYRPRKKFSHKGDYGHVLVMAGSKGKIGAAVLASTAAINSGAGKVTAYVPSCGNDILQSSVPEVMTIADSGVDQLNDFKTELEKYILCVGPGIGTSDEVVSAFAKAIKLQSSPVLIDADGINILAANIELLKDVPAKSILTPHDGELERLLGGWDSSMERLDKAREFSMQHDVILVLKGAHSITVYKDHMYINDSGNAGMATAGSGDVLSGIISSFMAQSYDPLMAAVFGAYIHGASGDIAAQTYAHEGLRAGIISNFVGPAILQLFRQENK</sequence>
<dbReference type="RefSeq" id="WP_105982658.1">
    <property type="nucleotide sequence ID" value="NZ_MQUC01000003.1"/>
</dbReference>
<keyword evidence="5 18" id="KW-0479">Metal-binding</keyword>
<dbReference type="InterPro" id="IPR030677">
    <property type="entry name" value="Nnr"/>
</dbReference>
<dbReference type="GO" id="GO:0016301">
    <property type="term" value="F:kinase activity"/>
    <property type="evidence" value="ECO:0007669"/>
    <property type="project" value="UniProtKB-KW"/>
</dbReference>
<dbReference type="EC" id="4.2.1.136" evidence="19"/>
<comment type="subunit">
    <text evidence="17">Homotetramer.</text>
</comment>
<comment type="catalytic activity">
    <reaction evidence="1 18 19">
        <text>(6R)-NADHX = (6S)-NADHX</text>
        <dbReference type="Rhea" id="RHEA:32215"/>
        <dbReference type="ChEBI" id="CHEBI:64074"/>
        <dbReference type="ChEBI" id="CHEBI:64075"/>
        <dbReference type="EC" id="5.1.99.6"/>
    </reaction>
</comment>
<comment type="catalytic activity">
    <reaction evidence="2 18 19">
        <text>(6R)-NADPHX = (6S)-NADPHX</text>
        <dbReference type="Rhea" id="RHEA:32227"/>
        <dbReference type="ChEBI" id="CHEBI:64076"/>
        <dbReference type="ChEBI" id="CHEBI:64077"/>
        <dbReference type="EC" id="5.1.99.6"/>
    </reaction>
</comment>
<dbReference type="GO" id="GO:0046872">
    <property type="term" value="F:metal ion binding"/>
    <property type="evidence" value="ECO:0007669"/>
    <property type="project" value="UniProtKB-UniRule"/>
</dbReference>
<comment type="similarity">
    <text evidence="17">Belongs to the NnrD/CARKD family.</text>
</comment>
<comment type="cofactor">
    <cofactor evidence="18 19">
        <name>K(+)</name>
        <dbReference type="ChEBI" id="CHEBI:29103"/>
    </cofactor>
    <text evidence="18 19">Binds 1 potassium ion per subunit.</text>
</comment>
<comment type="function">
    <text evidence="14 19">Bifunctional enzyme that catalyzes the epimerization of the S- and R-forms of NAD(P)HX and the dehydration of the S-form of NAD(P)HX at the expense of ADP, which is converted to AMP. This allows the repair of both epimers of NAD(P)HX, a damaged form of NAD(P)H that is a result of enzymatic or heat-dependent hydration.</text>
</comment>
<dbReference type="GO" id="GO:0110051">
    <property type="term" value="P:metabolite repair"/>
    <property type="evidence" value="ECO:0007669"/>
    <property type="project" value="TreeGrafter"/>
</dbReference>
<comment type="cofactor">
    <cofactor evidence="17">
        <name>Mg(2+)</name>
        <dbReference type="ChEBI" id="CHEBI:18420"/>
    </cofactor>
</comment>
<evidence type="ECO:0000256" key="19">
    <source>
        <dbReference type="PIRNR" id="PIRNR017184"/>
    </source>
</evidence>
<evidence type="ECO:0000256" key="14">
    <source>
        <dbReference type="ARBA" id="ARBA00025153"/>
    </source>
</evidence>
<dbReference type="PROSITE" id="PS51385">
    <property type="entry name" value="YJEF_N"/>
    <property type="match status" value="1"/>
</dbReference>
<keyword evidence="6 17" id="KW-0547">Nucleotide-binding</keyword>
<dbReference type="Pfam" id="PF03853">
    <property type="entry name" value="YjeF_N"/>
    <property type="match status" value="1"/>
</dbReference>
<evidence type="ECO:0000256" key="4">
    <source>
        <dbReference type="ARBA" id="ARBA00009524"/>
    </source>
</evidence>
<evidence type="ECO:0000256" key="9">
    <source>
        <dbReference type="ARBA" id="ARBA00022958"/>
    </source>
</evidence>
<dbReference type="HAMAP" id="MF_01966">
    <property type="entry name" value="NADHX_epimerase"/>
    <property type="match status" value="1"/>
</dbReference>
<dbReference type="SUPFAM" id="SSF64153">
    <property type="entry name" value="YjeF N-terminal domain-like"/>
    <property type="match status" value="1"/>
</dbReference>
<comment type="caution">
    <text evidence="18">Lacks conserved residue(s) required for the propagation of feature annotation.</text>
</comment>
<gene>
    <name evidence="17" type="primary">nnrD</name>
    <name evidence="18" type="synonym">nnrE</name>
    <name evidence="22" type="ORF">BST86_07060</name>
</gene>
<keyword evidence="13" id="KW-0511">Multifunctional enzyme</keyword>
<feature type="binding site" evidence="18">
    <location>
        <begin position="131"/>
        <end position="137"/>
    </location>
    <ligand>
        <name>(6S)-NADPHX</name>
        <dbReference type="ChEBI" id="CHEBI:64076"/>
    </ligand>
</feature>
<keyword evidence="22" id="KW-0418">Kinase</keyword>
<evidence type="ECO:0000256" key="8">
    <source>
        <dbReference type="ARBA" id="ARBA00022857"/>
    </source>
</evidence>
<keyword evidence="12 17" id="KW-0456">Lyase</keyword>
<feature type="binding site" evidence="17">
    <location>
        <position position="377"/>
    </location>
    <ligand>
        <name>(6S)-NADPHX</name>
        <dbReference type="ChEBI" id="CHEBI:64076"/>
    </ligand>
</feature>
<keyword evidence="22" id="KW-0808">Transferase</keyword>
<dbReference type="NCBIfam" id="TIGR00197">
    <property type="entry name" value="yjeF_nterm"/>
    <property type="match status" value="1"/>
</dbReference>
<comment type="function">
    <text evidence="17">Catalyzes the dehydration of the S-form of NAD(P)HX at the expense of ADP, which is converted to AMP. Together with NAD(P)HX epimerase, which catalyzes the epimerization of the S- and R-forms, the enzyme allows the repair of both epimers of NAD(P)HX, a damaged form of NAD(P)H that is a result of enzymatic or heat-dependent hydration.</text>
</comment>
<evidence type="ECO:0000256" key="17">
    <source>
        <dbReference type="HAMAP-Rule" id="MF_01965"/>
    </source>
</evidence>
<evidence type="ECO:0000259" key="20">
    <source>
        <dbReference type="PROSITE" id="PS51383"/>
    </source>
</evidence>
<proteinExistence type="inferred from homology"/>
<dbReference type="InterPro" id="IPR029056">
    <property type="entry name" value="Ribokinase-like"/>
</dbReference>
<accession>A0A2S9WTR6</accession>
<name>A0A2S9WTR6_9FLAO</name>
<dbReference type="AlphaFoldDB" id="A0A2S9WTR6"/>
<dbReference type="Pfam" id="PF01256">
    <property type="entry name" value="Carb_kinase"/>
    <property type="match status" value="1"/>
</dbReference>
<dbReference type="InterPro" id="IPR004443">
    <property type="entry name" value="YjeF_N_dom"/>
</dbReference>
<evidence type="ECO:0000256" key="2">
    <source>
        <dbReference type="ARBA" id="ARBA00000909"/>
    </source>
</evidence>
<comment type="similarity">
    <text evidence="4 19">In the C-terminal section; belongs to the NnrD/CARKD family.</text>
</comment>
<dbReference type="Gene3D" id="3.40.50.10260">
    <property type="entry name" value="YjeF N-terminal domain"/>
    <property type="match status" value="1"/>
</dbReference>
<dbReference type="InterPro" id="IPR036652">
    <property type="entry name" value="YjeF_N_dom_sf"/>
</dbReference>
<evidence type="ECO:0000259" key="21">
    <source>
        <dbReference type="PROSITE" id="PS51385"/>
    </source>
</evidence>
<keyword evidence="7 17" id="KW-0067">ATP-binding</keyword>
<evidence type="ECO:0000313" key="22">
    <source>
        <dbReference type="EMBL" id="PRP66873.1"/>
    </source>
</evidence>
<dbReference type="PROSITE" id="PS51383">
    <property type="entry name" value="YJEF_C_3"/>
    <property type="match status" value="1"/>
</dbReference>
<evidence type="ECO:0000256" key="18">
    <source>
        <dbReference type="HAMAP-Rule" id="MF_01966"/>
    </source>
</evidence>
<evidence type="ECO:0000256" key="3">
    <source>
        <dbReference type="ARBA" id="ARBA00006001"/>
    </source>
</evidence>
<protein>
    <recommendedName>
        <fullName evidence="19">Bifunctional NAD(P)H-hydrate repair enzyme</fullName>
    </recommendedName>
    <alternativeName>
        <fullName evidence="19">Nicotinamide nucleotide repair protein</fullName>
    </alternativeName>
    <domain>
        <recommendedName>
            <fullName evidence="19">ADP-dependent (S)-NAD(P)H-hydrate dehydratase</fullName>
            <ecNumber evidence="19">4.2.1.136</ecNumber>
        </recommendedName>
        <alternativeName>
            <fullName evidence="19">ADP-dependent NAD(P)HX dehydratase</fullName>
        </alternativeName>
    </domain>
    <domain>
        <recommendedName>
            <fullName evidence="19">NAD(P)H-hydrate epimerase</fullName>
            <ecNumber evidence="19">5.1.99.6</ecNumber>
        </recommendedName>
    </domain>
</protein>
<evidence type="ECO:0000313" key="23">
    <source>
        <dbReference type="Proteomes" id="UP000239532"/>
    </source>
</evidence>
<feature type="binding site" evidence="17">
    <location>
        <position position="441"/>
    </location>
    <ligand>
        <name>(6S)-NADPHX</name>
        <dbReference type="ChEBI" id="CHEBI:64076"/>
    </ligand>
</feature>
<evidence type="ECO:0000256" key="11">
    <source>
        <dbReference type="ARBA" id="ARBA00023235"/>
    </source>
</evidence>
<evidence type="ECO:0000256" key="15">
    <source>
        <dbReference type="ARBA" id="ARBA00048238"/>
    </source>
</evidence>
<dbReference type="PANTHER" id="PTHR12592">
    <property type="entry name" value="ATP-DEPENDENT (S)-NAD(P)H-HYDRATE DEHYDRATASE FAMILY MEMBER"/>
    <property type="match status" value="1"/>
</dbReference>
<dbReference type="PANTHER" id="PTHR12592:SF0">
    <property type="entry name" value="ATP-DEPENDENT (S)-NAD(P)H-HYDRATE DEHYDRATASE"/>
    <property type="match status" value="1"/>
</dbReference>
<keyword evidence="23" id="KW-1185">Reference proteome</keyword>
<dbReference type="EMBL" id="MQUC01000003">
    <property type="protein sequence ID" value="PRP66873.1"/>
    <property type="molecule type" value="Genomic_DNA"/>
</dbReference>
<dbReference type="PIRSF" id="PIRSF017184">
    <property type="entry name" value="Nnr"/>
    <property type="match status" value="1"/>
</dbReference>
<dbReference type="HAMAP" id="MF_01965">
    <property type="entry name" value="NADHX_dehydratase"/>
    <property type="match status" value="1"/>
</dbReference>
<dbReference type="GO" id="GO:0046496">
    <property type="term" value="P:nicotinamide nucleotide metabolic process"/>
    <property type="evidence" value="ECO:0007669"/>
    <property type="project" value="UniProtKB-UniRule"/>
</dbReference>
<feature type="domain" description="YjeF C-terminal" evidence="20">
    <location>
        <begin position="228"/>
        <end position="500"/>
    </location>
</feature>
<dbReference type="Gene3D" id="3.40.1190.20">
    <property type="match status" value="1"/>
</dbReference>
<comment type="catalytic activity">
    <reaction evidence="15 17 19">
        <text>(6S)-NADHX + ADP = AMP + phosphate + NADH + H(+)</text>
        <dbReference type="Rhea" id="RHEA:32223"/>
        <dbReference type="ChEBI" id="CHEBI:15378"/>
        <dbReference type="ChEBI" id="CHEBI:43474"/>
        <dbReference type="ChEBI" id="CHEBI:57945"/>
        <dbReference type="ChEBI" id="CHEBI:64074"/>
        <dbReference type="ChEBI" id="CHEBI:456215"/>
        <dbReference type="ChEBI" id="CHEBI:456216"/>
        <dbReference type="EC" id="4.2.1.136"/>
    </reaction>
</comment>
<evidence type="ECO:0000256" key="6">
    <source>
        <dbReference type="ARBA" id="ARBA00022741"/>
    </source>
</evidence>
<keyword evidence="8 17" id="KW-0521">NADP</keyword>
<dbReference type="GO" id="GO:0052856">
    <property type="term" value="F:NAD(P)HX epimerase activity"/>
    <property type="evidence" value="ECO:0007669"/>
    <property type="project" value="UniProtKB-UniRule"/>
</dbReference>
<keyword evidence="10 17" id="KW-0520">NAD</keyword>
<organism evidence="22 23">
    <name type="scientific">Nonlabens agnitus</name>
    <dbReference type="NCBI Taxonomy" id="870484"/>
    <lineage>
        <taxon>Bacteria</taxon>
        <taxon>Pseudomonadati</taxon>
        <taxon>Bacteroidota</taxon>
        <taxon>Flavobacteriia</taxon>
        <taxon>Flavobacteriales</taxon>
        <taxon>Flavobacteriaceae</taxon>
        <taxon>Nonlabens</taxon>
    </lineage>
</organism>
<keyword evidence="9 18" id="KW-0630">Potassium</keyword>
<dbReference type="EC" id="5.1.99.6" evidence="19"/>
<comment type="caution">
    <text evidence="22">The sequence shown here is derived from an EMBL/GenBank/DDBJ whole genome shotgun (WGS) entry which is preliminary data.</text>
</comment>
<feature type="binding site" evidence="17">
    <location>
        <position position="263"/>
    </location>
    <ligand>
        <name>(6S)-NADPHX</name>
        <dbReference type="ChEBI" id="CHEBI:64076"/>
    </ligand>
</feature>
<feature type="binding site" evidence="18">
    <location>
        <position position="160"/>
    </location>
    <ligand>
        <name>(6S)-NADPHX</name>
        <dbReference type="ChEBI" id="CHEBI:64076"/>
    </ligand>
</feature>
<comment type="similarity">
    <text evidence="18">Belongs to the NnrE/AIBP family.</text>
</comment>
<dbReference type="InterPro" id="IPR000631">
    <property type="entry name" value="CARKD"/>
</dbReference>
<feature type="binding site" evidence="18">
    <location>
        <begin position="58"/>
        <end position="62"/>
    </location>
    <ligand>
        <name>(6S)-NADPHX</name>
        <dbReference type="ChEBI" id="CHEBI:64076"/>
    </ligand>
</feature>